<dbReference type="PANTHER" id="PTHR35604">
    <property type="entry name" value="TRANSPOSASE INSH FOR INSERTION SEQUENCE ELEMENT IS5A-RELATED"/>
    <property type="match status" value="1"/>
</dbReference>
<evidence type="ECO:0000259" key="7">
    <source>
        <dbReference type="Pfam" id="PF01609"/>
    </source>
</evidence>
<keyword evidence="4" id="KW-0238">DNA-binding</keyword>
<dbReference type="RefSeq" id="WP_201824912.1">
    <property type="nucleotide sequence ID" value="NZ_JAERRA010000001.1"/>
</dbReference>
<keyword evidence="10" id="KW-1185">Reference proteome</keyword>
<feature type="domain" description="Transposase IS4-like" evidence="7">
    <location>
        <begin position="205"/>
        <end position="358"/>
    </location>
</feature>
<organism evidence="9 10">
    <name type="scientific">Aquariibacter lacus</name>
    <dbReference type="NCBI Taxonomy" id="2801332"/>
    <lineage>
        <taxon>Bacteria</taxon>
        <taxon>Pseudomonadati</taxon>
        <taxon>Pseudomonadota</taxon>
        <taxon>Betaproteobacteria</taxon>
        <taxon>Burkholderiales</taxon>
        <taxon>Sphaerotilaceae</taxon>
        <taxon>Aquariibacter</taxon>
    </lineage>
</organism>
<dbReference type="GO" id="GO:0003677">
    <property type="term" value="F:DNA binding"/>
    <property type="evidence" value="ECO:0007669"/>
    <property type="project" value="UniProtKB-KW"/>
</dbReference>
<dbReference type="InterPro" id="IPR008490">
    <property type="entry name" value="Transposase_InsH_N"/>
</dbReference>
<evidence type="ECO:0000313" key="10">
    <source>
        <dbReference type="Proteomes" id="UP000643207"/>
    </source>
</evidence>
<dbReference type="GO" id="GO:0006313">
    <property type="term" value="P:DNA transposition"/>
    <property type="evidence" value="ECO:0007669"/>
    <property type="project" value="InterPro"/>
</dbReference>
<evidence type="ECO:0000256" key="2">
    <source>
        <dbReference type="ARBA" id="ARBA00010075"/>
    </source>
</evidence>
<protein>
    <submittedName>
        <fullName evidence="9">IS5 family transposase</fullName>
    </submittedName>
</protein>
<dbReference type="EMBL" id="JAERRA010000001">
    <property type="protein sequence ID" value="MBL0719560.1"/>
    <property type="molecule type" value="Genomic_DNA"/>
</dbReference>
<evidence type="ECO:0000256" key="6">
    <source>
        <dbReference type="SAM" id="MobiDB-lite"/>
    </source>
</evidence>
<dbReference type="Pfam" id="PF05598">
    <property type="entry name" value="DUF772"/>
    <property type="match status" value="1"/>
</dbReference>
<feature type="compositionally biased region" description="Basic and acidic residues" evidence="6">
    <location>
        <begin position="191"/>
        <end position="203"/>
    </location>
</feature>
<dbReference type="GO" id="GO:0004803">
    <property type="term" value="F:transposase activity"/>
    <property type="evidence" value="ECO:0007669"/>
    <property type="project" value="InterPro"/>
</dbReference>
<dbReference type="InterPro" id="IPR002559">
    <property type="entry name" value="Transposase_11"/>
</dbReference>
<sequence length="372" mass="41868">MRGPDTYTEGLFTMRRLDDFVPANHPLRRIRVMANEALAEMDSLFSAMYEADIKGGRPSIAPEKLMRAMLLQILFSVRSERQLMEQTRYNMLFRWFIGLAMDDPVWVPTVFTKNRQRLIAHDAVVVFFNEVIRTAHKKHWLSGEHFSVDGTLIQAWAGHKSFVSTAPGKDADKDPNDRSGPGGFKGTTRSNETHSSKTDPDVRLYRKGKTASELRYMGHTLTDNRHGLVVNARVTQADGHAEREAAKVMIHDARQAVGDADVEVTLGADKGYDAAEFIEALQRMKVTPHIAQNKSGRRSAVPDEVAATEGYALSQRKRKLIEQGFGWAKFVGPIRQVMVRGLRKVDQLFVMTMAVYNLVRMRTLGEVRPVAG</sequence>
<comment type="function">
    <text evidence="1">Involved in the transposition of the insertion sequence IS5.</text>
</comment>
<feature type="region of interest" description="Disordered" evidence="6">
    <location>
        <begin position="164"/>
        <end position="203"/>
    </location>
</feature>
<gene>
    <name evidence="9" type="ORF">JI742_06620</name>
</gene>
<accession>A0A9X0XCV8</accession>
<evidence type="ECO:0000256" key="1">
    <source>
        <dbReference type="ARBA" id="ARBA00003544"/>
    </source>
</evidence>
<name>A0A9X0XCV8_9BURK</name>
<keyword evidence="5" id="KW-0233">DNA recombination</keyword>
<evidence type="ECO:0000256" key="3">
    <source>
        <dbReference type="ARBA" id="ARBA00022578"/>
    </source>
</evidence>
<dbReference type="Proteomes" id="UP000643207">
    <property type="component" value="Unassembled WGS sequence"/>
</dbReference>
<proteinExistence type="inferred from homology"/>
<dbReference type="Pfam" id="PF01609">
    <property type="entry name" value="DDE_Tnp_1"/>
    <property type="match status" value="1"/>
</dbReference>
<feature type="domain" description="Transposase InsH N-terminal" evidence="8">
    <location>
        <begin position="16"/>
        <end position="117"/>
    </location>
</feature>
<evidence type="ECO:0000256" key="4">
    <source>
        <dbReference type="ARBA" id="ARBA00023125"/>
    </source>
</evidence>
<evidence type="ECO:0000313" key="9">
    <source>
        <dbReference type="EMBL" id="MBL0719560.1"/>
    </source>
</evidence>
<dbReference type="NCBIfam" id="NF033581">
    <property type="entry name" value="transpos_IS5_4"/>
    <property type="match status" value="1"/>
</dbReference>
<dbReference type="PANTHER" id="PTHR35604:SF2">
    <property type="entry name" value="TRANSPOSASE INSH FOR INSERTION SEQUENCE ELEMENT IS5A-RELATED"/>
    <property type="match status" value="1"/>
</dbReference>
<comment type="similarity">
    <text evidence="2">Belongs to the transposase 11 family.</text>
</comment>
<reference evidence="9 10" key="1">
    <citation type="submission" date="2021-01" db="EMBL/GenBank/DDBJ databases">
        <title>Piscinibacter sp. Jin2 Genome sequencing and assembly.</title>
        <authorList>
            <person name="Kim I."/>
        </authorList>
    </citation>
    <scope>NUCLEOTIDE SEQUENCE [LARGE SCALE GENOMIC DNA]</scope>
    <source>
        <strain evidence="9 10">Jin2</strain>
    </source>
</reference>
<evidence type="ECO:0000256" key="5">
    <source>
        <dbReference type="ARBA" id="ARBA00023172"/>
    </source>
</evidence>
<evidence type="ECO:0000259" key="8">
    <source>
        <dbReference type="Pfam" id="PF05598"/>
    </source>
</evidence>
<dbReference type="AlphaFoldDB" id="A0A9X0XCV8"/>
<dbReference type="InterPro" id="IPR047959">
    <property type="entry name" value="Transpos_IS5"/>
</dbReference>
<comment type="caution">
    <text evidence="9">The sequence shown here is derived from an EMBL/GenBank/DDBJ whole genome shotgun (WGS) entry which is preliminary data.</text>
</comment>
<keyword evidence="3" id="KW-0815">Transposition</keyword>